<dbReference type="SUPFAM" id="SSF54909">
    <property type="entry name" value="Dimeric alpha+beta barrel"/>
    <property type="match status" value="1"/>
</dbReference>
<dbReference type="InterPro" id="IPR011008">
    <property type="entry name" value="Dimeric_a/b-barrel"/>
</dbReference>
<keyword evidence="3" id="KW-1185">Reference proteome</keyword>
<name>A0A1P8KB02_9BURK</name>
<evidence type="ECO:0000259" key="1">
    <source>
        <dbReference type="Pfam" id="PF07978"/>
    </source>
</evidence>
<evidence type="ECO:0000313" key="3">
    <source>
        <dbReference type="Proteomes" id="UP000186110"/>
    </source>
</evidence>
<reference evidence="2 3" key="1">
    <citation type="submission" date="2017-01" db="EMBL/GenBank/DDBJ databases">
        <authorList>
            <person name="Mah S.A."/>
            <person name="Swanson W.J."/>
            <person name="Moy G.W."/>
            <person name="Vacquier V.D."/>
        </authorList>
    </citation>
    <scope>NUCLEOTIDE SEQUENCE [LARGE SCALE GENOMIC DNA]</scope>
    <source>
        <strain evidence="2 3">DSM 22694</strain>
    </source>
</reference>
<dbReference type="RefSeq" id="WP_029708988.1">
    <property type="nucleotide sequence ID" value="NZ_CP019239.1"/>
</dbReference>
<sequence length="115" mass="13261">MTITCFIRYEIDPFKKDQFTAYAENWARIIPRLGGHLLGYFVPHEGSNYEAWGLISFASLAAYEAYRQRLRADDEAQANFAFAQQERFILKEERSFPQPVPASYLRAPTGYIEAA</sequence>
<protein>
    <submittedName>
        <fullName evidence="2">NIPSNAP family protein</fullName>
    </submittedName>
</protein>
<dbReference type="Pfam" id="PF07978">
    <property type="entry name" value="NIPSNAP"/>
    <property type="match status" value="1"/>
</dbReference>
<dbReference type="KEGG" id="rsb:RS694_11960"/>
<dbReference type="eggNOG" id="COG5470">
    <property type="taxonomic scope" value="Bacteria"/>
</dbReference>
<gene>
    <name evidence="2" type="ORF">RS694_11960</name>
</gene>
<accession>A0A1P8KB02</accession>
<dbReference type="AlphaFoldDB" id="A0A1P8KB02"/>
<dbReference type="InterPro" id="IPR012577">
    <property type="entry name" value="NIPSNAP"/>
</dbReference>
<organism evidence="2 3">
    <name type="scientific">Rhodoferax saidenbachensis</name>
    <dbReference type="NCBI Taxonomy" id="1484693"/>
    <lineage>
        <taxon>Bacteria</taxon>
        <taxon>Pseudomonadati</taxon>
        <taxon>Pseudomonadota</taxon>
        <taxon>Betaproteobacteria</taxon>
        <taxon>Burkholderiales</taxon>
        <taxon>Comamonadaceae</taxon>
        <taxon>Rhodoferax</taxon>
    </lineage>
</organism>
<evidence type="ECO:0000313" key="2">
    <source>
        <dbReference type="EMBL" id="APW43170.1"/>
    </source>
</evidence>
<dbReference type="STRING" id="1484693.RS694_11960"/>
<proteinExistence type="predicted"/>
<dbReference type="Proteomes" id="UP000186110">
    <property type="component" value="Chromosome"/>
</dbReference>
<dbReference type="EMBL" id="CP019239">
    <property type="protein sequence ID" value="APW43170.1"/>
    <property type="molecule type" value="Genomic_DNA"/>
</dbReference>
<feature type="domain" description="NIPSNAP" evidence="1">
    <location>
        <begin position="6"/>
        <end position="103"/>
    </location>
</feature>
<dbReference type="Gene3D" id="3.30.70.100">
    <property type="match status" value="1"/>
</dbReference>